<name>A0ABQ9K9D1_9CUCU</name>
<evidence type="ECO:0000256" key="1">
    <source>
        <dbReference type="SAM" id="MobiDB-lite"/>
    </source>
</evidence>
<sequence>MGWLLTAGLLLALFVIMAVSFPAPQGSHGAPQAGIPQSTPSTFPMIGMGGVRRSLSGLRGVEEGGSHPDQQPVEEQNGERYQETVRCNRIDFFLFLGNAEVYIMLALLIGLVTVIIGCWLSGQLLVARTRGSGGDGGLTKAKASFAERGAHQHGLRVVVGTFEDVEPPKATGHWW</sequence>
<feature type="transmembrane region" description="Helical" evidence="2">
    <location>
        <begin position="101"/>
        <end position="120"/>
    </location>
</feature>
<keyword evidence="2" id="KW-0812">Transmembrane</keyword>
<dbReference type="Proteomes" id="UP001162164">
    <property type="component" value="Unassembled WGS sequence"/>
</dbReference>
<keyword evidence="3" id="KW-0732">Signal</keyword>
<evidence type="ECO:0000256" key="2">
    <source>
        <dbReference type="SAM" id="Phobius"/>
    </source>
</evidence>
<keyword evidence="2" id="KW-1133">Transmembrane helix</keyword>
<proteinExistence type="predicted"/>
<evidence type="ECO:0000256" key="3">
    <source>
        <dbReference type="SAM" id="SignalP"/>
    </source>
</evidence>
<protein>
    <submittedName>
        <fullName evidence="4">Uncharacterized protein</fullName>
    </submittedName>
</protein>
<keyword evidence="2" id="KW-0472">Membrane</keyword>
<reference evidence="4" key="1">
    <citation type="journal article" date="2023" name="Insect Mol. Biol.">
        <title>Genome sequencing provides insights into the evolution of gene families encoding plant cell wall-degrading enzymes in longhorned beetles.</title>
        <authorList>
            <person name="Shin N.R."/>
            <person name="Okamura Y."/>
            <person name="Kirsch R."/>
            <person name="Pauchet Y."/>
        </authorList>
    </citation>
    <scope>NUCLEOTIDE SEQUENCE</scope>
    <source>
        <strain evidence="4">MMC_N1</strain>
    </source>
</reference>
<keyword evidence="5" id="KW-1185">Reference proteome</keyword>
<accession>A0ABQ9K9D1</accession>
<gene>
    <name evidence="4" type="ORF">NQ317_005625</name>
</gene>
<feature type="chain" id="PRO_5045593174" evidence="3">
    <location>
        <begin position="21"/>
        <end position="175"/>
    </location>
</feature>
<evidence type="ECO:0000313" key="4">
    <source>
        <dbReference type="EMBL" id="KAJ8986152.1"/>
    </source>
</evidence>
<comment type="caution">
    <text evidence="4">The sequence shown here is derived from an EMBL/GenBank/DDBJ whole genome shotgun (WGS) entry which is preliminary data.</text>
</comment>
<organism evidence="4 5">
    <name type="scientific">Molorchus minor</name>
    <dbReference type="NCBI Taxonomy" id="1323400"/>
    <lineage>
        <taxon>Eukaryota</taxon>
        <taxon>Metazoa</taxon>
        <taxon>Ecdysozoa</taxon>
        <taxon>Arthropoda</taxon>
        <taxon>Hexapoda</taxon>
        <taxon>Insecta</taxon>
        <taxon>Pterygota</taxon>
        <taxon>Neoptera</taxon>
        <taxon>Endopterygota</taxon>
        <taxon>Coleoptera</taxon>
        <taxon>Polyphaga</taxon>
        <taxon>Cucujiformia</taxon>
        <taxon>Chrysomeloidea</taxon>
        <taxon>Cerambycidae</taxon>
        <taxon>Lamiinae</taxon>
        <taxon>Monochamini</taxon>
        <taxon>Molorchus</taxon>
    </lineage>
</organism>
<feature type="non-terminal residue" evidence="4">
    <location>
        <position position="175"/>
    </location>
</feature>
<dbReference type="EMBL" id="JAPWTJ010000002">
    <property type="protein sequence ID" value="KAJ8986152.1"/>
    <property type="molecule type" value="Genomic_DNA"/>
</dbReference>
<feature type="signal peptide" evidence="3">
    <location>
        <begin position="1"/>
        <end position="20"/>
    </location>
</feature>
<evidence type="ECO:0000313" key="5">
    <source>
        <dbReference type="Proteomes" id="UP001162164"/>
    </source>
</evidence>
<feature type="region of interest" description="Disordered" evidence="1">
    <location>
        <begin position="58"/>
        <end position="80"/>
    </location>
</feature>